<feature type="transmembrane region" description="Helical" evidence="7">
    <location>
        <begin position="175"/>
        <end position="193"/>
    </location>
</feature>
<dbReference type="GO" id="GO:0008233">
    <property type="term" value="F:peptidase activity"/>
    <property type="evidence" value="ECO:0007669"/>
    <property type="project" value="UniProtKB-KW"/>
</dbReference>
<feature type="transmembrane region" description="Helical" evidence="7">
    <location>
        <begin position="80"/>
        <end position="97"/>
    </location>
</feature>
<reference evidence="8" key="1">
    <citation type="submission" date="2019-08" db="EMBL/GenBank/DDBJ databases">
        <authorList>
            <person name="Kucharzyk K."/>
            <person name="Murdoch R.W."/>
            <person name="Higgins S."/>
            <person name="Loffler F."/>
        </authorList>
    </citation>
    <scope>NUCLEOTIDE SEQUENCE</scope>
</reference>
<keyword evidence="2" id="KW-0645">Protease</keyword>
<evidence type="ECO:0000256" key="6">
    <source>
        <dbReference type="ARBA" id="ARBA00023136"/>
    </source>
</evidence>
<feature type="transmembrane region" description="Helical" evidence="7">
    <location>
        <begin position="148"/>
        <end position="169"/>
    </location>
</feature>
<keyword evidence="5 7" id="KW-1133">Transmembrane helix</keyword>
<dbReference type="GO" id="GO:0016020">
    <property type="term" value="C:membrane"/>
    <property type="evidence" value="ECO:0007669"/>
    <property type="project" value="InterPro"/>
</dbReference>
<protein>
    <submittedName>
        <fullName evidence="8">Accessory gene regulator protein B</fullName>
        <ecNumber evidence="8">3.4.-.-</ecNumber>
    </submittedName>
</protein>
<dbReference type="EC" id="3.4.-.-" evidence="8"/>
<keyword evidence="4 8" id="KW-0378">Hydrolase</keyword>
<keyword evidence="6 7" id="KW-0472">Membrane</keyword>
<evidence type="ECO:0000313" key="8">
    <source>
        <dbReference type="EMBL" id="MPL94859.1"/>
    </source>
</evidence>
<evidence type="ECO:0000256" key="3">
    <source>
        <dbReference type="ARBA" id="ARBA00022692"/>
    </source>
</evidence>
<keyword evidence="1" id="KW-1003">Cell membrane</keyword>
<evidence type="ECO:0000256" key="2">
    <source>
        <dbReference type="ARBA" id="ARBA00022670"/>
    </source>
</evidence>
<feature type="transmembrane region" description="Helical" evidence="7">
    <location>
        <begin position="103"/>
        <end position="127"/>
    </location>
</feature>
<dbReference type="SMART" id="SM00793">
    <property type="entry name" value="AgrB"/>
    <property type="match status" value="1"/>
</dbReference>
<dbReference type="EMBL" id="VSSQ01000444">
    <property type="protein sequence ID" value="MPL94859.1"/>
    <property type="molecule type" value="Genomic_DNA"/>
</dbReference>
<accession>A0A644VTY3</accession>
<evidence type="ECO:0000256" key="1">
    <source>
        <dbReference type="ARBA" id="ARBA00022475"/>
    </source>
</evidence>
<dbReference type="InterPro" id="IPR006741">
    <property type="entry name" value="AgrB"/>
</dbReference>
<organism evidence="8">
    <name type="scientific">bioreactor metagenome</name>
    <dbReference type="NCBI Taxonomy" id="1076179"/>
    <lineage>
        <taxon>unclassified sequences</taxon>
        <taxon>metagenomes</taxon>
        <taxon>ecological metagenomes</taxon>
    </lineage>
</organism>
<gene>
    <name evidence="8" type="primary">agrB_3</name>
    <name evidence="8" type="ORF">SDC9_41017</name>
</gene>
<dbReference type="GO" id="GO:0006508">
    <property type="term" value="P:proteolysis"/>
    <property type="evidence" value="ECO:0007669"/>
    <property type="project" value="UniProtKB-KW"/>
</dbReference>
<evidence type="ECO:0000256" key="4">
    <source>
        <dbReference type="ARBA" id="ARBA00022801"/>
    </source>
</evidence>
<evidence type="ECO:0000256" key="7">
    <source>
        <dbReference type="SAM" id="Phobius"/>
    </source>
</evidence>
<sequence>MNLELICKNISINLKNQLNLDEDKASIIEYGLFAFFHMSISILLVAVIGLIFNVMIEALIISFVVAILRKFSGGAHASTALNCAIVGVLISIIPAYITKNLNFNINYIIFTGIPLYIISLIIVYKLAPVDSPNKPIKKQEKIKKLKKGSIILLSIYMIIVAFNVIIYYISKNHIFLVYSACIYIGMLWQVFTLTKYGHILVNIVDSLFIKIFKILRGEKNEKIK</sequence>
<feature type="transmembrane region" description="Helical" evidence="7">
    <location>
        <begin position="40"/>
        <end position="68"/>
    </location>
</feature>
<name>A0A644VTY3_9ZZZZ</name>
<proteinExistence type="predicted"/>
<dbReference type="Pfam" id="PF04647">
    <property type="entry name" value="AgrB"/>
    <property type="match status" value="1"/>
</dbReference>
<comment type="caution">
    <text evidence="8">The sequence shown here is derived from an EMBL/GenBank/DDBJ whole genome shotgun (WGS) entry which is preliminary data.</text>
</comment>
<dbReference type="GO" id="GO:0009372">
    <property type="term" value="P:quorum sensing"/>
    <property type="evidence" value="ECO:0007669"/>
    <property type="project" value="InterPro"/>
</dbReference>
<keyword evidence="3 7" id="KW-0812">Transmembrane</keyword>
<dbReference type="AlphaFoldDB" id="A0A644VTY3"/>
<evidence type="ECO:0000256" key="5">
    <source>
        <dbReference type="ARBA" id="ARBA00022989"/>
    </source>
</evidence>